<dbReference type="PANTHER" id="PTHR15970:SF2">
    <property type="entry name" value="ELL-ASSOCIATED FACTOR EAF"/>
    <property type="match status" value="1"/>
</dbReference>
<keyword evidence="6" id="KW-0804">Transcription</keyword>
<keyword evidence="3" id="KW-0597">Phosphoprotein</keyword>
<reference evidence="10" key="1">
    <citation type="journal article" date="2012" name="Nat. Genet.">
        <title>Whole-genome sequence of Schistosoma haematobium.</title>
        <authorList>
            <person name="Young N.D."/>
            <person name="Jex A.R."/>
            <person name="Li B."/>
            <person name="Liu S."/>
            <person name="Yang L."/>
            <person name="Xiong Z."/>
            <person name="Li Y."/>
            <person name="Cantacessi C."/>
            <person name="Hall R.S."/>
            <person name="Xu X."/>
            <person name="Chen F."/>
            <person name="Wu X."/>
            <person name="Zerlotini A."/>
            <person name="Oliveira G."/>
            <person name="Hofmann A."/>
            <person name="Zhang G."/>
            <person name="Fang X."/>
            <person name="Kang Y."/>
            <person name="Campbell B.E."/>
            <person name="Loukas A."/>
            <person name="Ranganathan S."/>
            <person name="Rollinson D."/>
            <person name="Rinaldi G."/>
            <person name="Brindley P.J."/>
            <person name="Yang H."/>
            <person name="Wang J."/>
            <person name="Wang J."/>
            <person name="Gasser R.B."/>
        </authorList>
    </citation>
    <scope>NUCLEOTIDE SEQUENCE [LARGE SCALE GENOMIC DNA]</scope>
</reference>
<evidence type="ECO:0000259" key="9">
    <source>
        <dbReference type="Pfam" id="PF09816"/>
    </source>
</evidence>
<evidence type="ECO:0000256" key="4">
    <source>
        <dbReference type="ARBA" id="ARBA00023015"/>
    </source>
</evidence>
<dbReference type="GO" id="GO:0006368">
    <property type="term" value="P:transcription elongation by RNA polymerase II"/>
    <property type="evidence" value="ECO:0007669"/>
    <property type="project" value="InterPro"/>
</dbReference>
<keyword evidence="4" id="KW-0805">Transcription regulation</keyword>
<feature type="compositionally biased region" description="Low complexity" evidence="8">
    <location>
        <begin position="207"/>
        <end position="220"/>
    </location>
</feature>
<comment type="similarity">
    <text evidence="2">Belongs to the EAF family.</text>
</comment>
<evidence type="ECO:0000313" key="10">
    <source>
        <dbReference type="EMBL" id="KGB40545.1"/>
    </source>
</evidence>
<feature type="compositionally biased region" description="Polar residues" evidence="8">
    <location>
        <begin position="150"/>
        <end position="164"/>
    </location>
</feature>
<organism evidence="10">
    <name type="scientific">Schistosoma haematobium</name>
    <name type="common">Blood fluke</name>
    <dbReference type="NCBI Taxonomy" id="6185"/>
    <lineage>
        <taxon>Eukaryota</taxon>
        <taxon>Metazoa</taxon>
        <taxon>Spiralia</taxon>
        <taxon>Lophotrochozoa</taxon>
        <taxon>Platyhelminthes</taxon>
        <taxon>Trematoda</taxon>
        <taxon>Digenea</taxon>
        <taxon>Strigeidida</taxon>
        <taxon>Schistosomatoidea</taxon>
        <taxon>Schistosomatidae</taxon>
        <taxon>Schistosoma</taxon>
    </lineage>
</organism>
<evidence type="ECO:0000256" key="3">
    <source>
        <dbReference type="ARBA" id="ARBA00022553"/>
    </source>
</evidence>
<evidence type="ECO:0000256" key="2">
    <source>
        <dbReference type="ARBA" id="ARBA00007798"/>
    </source>
</evidence>
<proteinExistence type="inferred from homology"/>
<keyword evidence="7" id="KW-0539">Nucleus</keyword>
<dbReference type="EMBL" id="KL251502">
    <property type="protein sequence ID" value="KGB40545.1"/>
    <property type="molecule type" value="Genomic_DNA"/>
</dbReference>
<dbReference type="AlphaFoldDB" id="A0A094ZZY8"/>
<feature type="compositionally biased region" description="Acidic residues" evidence="8">
    <location>
        <begin position="193"/>
        <end position="206"/>
    </location>
</feature>
<evidence type="ECO:0000256" key="8">
    <source>
        <dbReference type="SAM" id="MobiDB-lite"/>
    </source>
</evidence>
<dbReference type="Pfam" id="PF09816">
    <property type="entry name" value="EAF"/>
    <property type="match status" value="1"/>
</dbReference>
<accession>A0A094ZZY8</accession>
<dbReference type="GO" id="GO:0003711">
    <property type="term" value="F:transcription elongation factor activity"/>
    <property type="evidence" value="ECO:0007669"/>
    <property type="project" value="TreeGrafter"/>
</dbReference>
<feature type="region of interest" description="Disordered" evidence="8">
    <location>
        <begin position="104"/>
        <end position="249"/>
    </location>
</feature>
<sequence>MQLNGTFDVKLGKSFLDRDSTSYMTMRCDFMPASVDRSQPGSIKVNESKEVVVSLPNVTNSGPDTATLFRGTARPVQKECILIYNKKTHELTLERIAHTVQLKKTREERKADTTCPTNSEMPQFQSLASRSEQDLKSVRPSPTKRKSNDPEISTSSSIVQQPTQKKPPHSRTLSSSSSSSSSNSGTSSSSCDMDIETSESDSDSSSESDSNSSTLSSLSNDRNKTSKAKPSSNGKTNTKTANATNLAAHRKLIEHDLKLSDSDSDSCA</sequence>
<dbReference type="InterPro" id="IPR027093">
    <property type="entry name" value="EAF_fam"/>
</dbReference>
<feature type="compositionally biased region" description="Low complexity" evidence="8">
    <location>
        <begin position="233"/>
        <end position="247"/>
    </location>
</feature>
<protein>
    <submittedName>
        <fullName evidence="10">ELL-associated factor 1</fullName>
    </submittedName>
</protein>
<gene>
    <name evidence="10" type="ORF">MS3_09020</name>
</gene>
<feature type="domain" description="Transcription elongation factor Eaf N-terminal" evidence="9">
    <location>
        <begin position="7"/>
        <end position="107"/>
    </location>
</feature>
<evidence type="ECO:0000256" key="1">
    <source>
        <dbReference type="ARBA" id="ARBA00004123"/>
    </source>
</evidence>
<keyword evidence="5" id="KW-0010">Activator</keyword>
<evidence type="ECO:0000256" key="6">
    <source>
        <dbReference type="ARBA" id="ARBA00023163"/>
    </source>
</evidence>
<dbReference type="InterPro" id="IPR019194">
    <property type="entry name" value="Tscrpt_elong_fac_Eaf_N"/>
</dbReference>
<dbReference type="PANTHER" id="PTHR15970">
    <property type="entry name" value="ELL-ASSOCIATED FACTOR EAF"/>
    <property type="match status" value="1"/>
</dbReference>
<dbReference type="STRING" id="6185.A0A094ZZY8"/>
<dbReference type="OrthoDB" id="125903at2759"/>
<feature type="compositionally biased region" description="Low complexity" evidence="8">
    <location>
        <begin position="174"/>
        <end position="190"/>
    </location>
</feature>
<evidence type="ECO:0000256" key="5">
    <source>
        <dbReference type="ARBA" id="ARBA00023159"/>
    </source>
</evidence>
<dbReference type="GO" id="GO:0032783">
    <property type="term" value="C:super elongation complex"/>
    <property type="evidence" value="ECO:0007669"/>
    <property type="project" value="InterPro"/>
</dbReference>
<name>A0A094ZZY8_SCHHA</name>
<feature type="compositionally biased region" description="Polar residues" evidence="8">
    <location>
        <begin position="114"/>
        <end position="130"/>
    </location>
</feature>
<evidence type="ECO:0000256" key="7">
    <source>
        <dbReference type="ARBA" id="ARBA00023242"/>
    </source>
</evidence>
<comment type="subcellular location">
    <subcellularLocation>
        <location evidence="1">Nucleus</location>
    </subcellularLocation>
</comment>